<dbReference type="Proteomes" id="UP001162131">
    <property type="component" value="Unassembled WGS sequence"/>
</dbReference>
<protein>
    <submittedName>
        <fullName evidence="1">Uncharacterized protein</fullName>
    </submittedName>
</protein>
<reference evidence="1" key="1">
    <citation type="submission" date="2021-09" db="EMBL/GenBank/DDBJ databases">
        <authorList>
            <consortium name="AG Swart"/>
            <person name="Singh M."/>
            <person name="Singh A."/>
            <person name="Seah K."/>
            <person name="Emmerich C."/>
        </authorList>
    </citation>
    <scope>NUCLEOTIDE SEQUENCE</scope>
    <source>
        <strain evidence="1">ATCC30299</strain>
    </source>
</reference>
<gene>
    <name evidence="1" type="ORF">BSTOLATCC_MIC19100</name>
</gene>
<proteinExistence type="predicted"/>
<comment type="caution">
    <text evidence="1">The sequence shown here is derived from an EMBL/GenBank/DDBJ whole genome shotgun (WGS) entry which is preliminary data.</text>
</comment>
<keyword evidence="2" id="KW-1185">Reference proteome</keyword>
<evidence type="ECO:0000313" key="2">
    <source>
        <dbReference type="Proteomes" id="UP001162131"/>
    </source>
</evidence>
<organism evidence="1 2">
    <name type="scientific">Blepharisma stoltei</name>
    <dbReference type="NCBI Taxonomy" id="1481888"/>
    <lineage>
        <taxon>Eukaryota</taxon>
        <taxon>Sar</taxon>
        <taxon>Alveolata</taxon>
        <taxon>Ciliophora</taxon>
        <taxon>Postciliodesmatophora</taxon>
        <taxon>Heterotrichea</taxon>
        <taxon>Heterotrichida</taxon>
        <taxon>Blepharismidae</taxon>
        <taxon>Blepharisma</taxon>
    </lineage>
</organism>
<accession>A0AAU9J1P6</accession>
<dbReference type="AlphaFoldDB" id="A0AAU9J1P6"/>
<sequence length="79" mass="8965">MKASEDFSTLRRLLCIYFIFFKNYRGLICILTICPTEMGIMQKLISEFSDASAIYAVCSALASAYIEDLQDICCSSHYL</sequence>
<name>A0AAU9J1P6_9CILI</name>
<evidence type="ECO:0000313" key="1">
    <source>
        <dbReference type="EMBL" id="CAG9317862.1"/>
    </source>
</evidence>
<dbReference type="EMBL" id="CAJZBQ010000018">
    <property type="protein sequence ID" value="CAG9317862.1"/>
    <property type="molecule type" value="Genomic_DNA"/>
</dbReference>